<protein>
    <recommendedName>
        <fullName evidence="7">ornithine decarboxylase</fullName>
        <ecNumber evidence="7">4.1.1.17</ecNumber>
    </recommendedName>
</protein>
<dbReference type="EMBL" id="JBHTMB010000125">
    <property type="protein sequence ID" value="MFD1234337.1"/>
    <property type="molecule type" value="Genomic_DNA"/>
</dbReference>
<feature type="domain" description="Orn/DAP/Arg decarboxylase 2 N-terminal" evidence="9">
    <location>
        <begin position="26"/>
        <end position="252"/>
    </location>
</feature>
<dbReference type="SUPFAM" id="SSF51419">
    <property type="entry name" value="PLP-binding barrel"/>
    <property type="match status" value="1"/>
</dbReference>
<comment type="catalytic activity">
    <reaction evidence="8">
        <text>L-ornithine + H(+) = putrescine + CO2</text>
        <dbReference type="Rhea" id="RHEA:22964"/>
        <dbReference type="ChEBI" id="CHEBI:15378"/>
        <dbReference type="ChEBI" id="CHEBI:16526"/>
        <dbReference type="ChEBI" id="CHEBI:46911"/>
        <dbReference type="ChEBI" id="CHEBI:326268"/>
        <dbReference type="EC" id="4.1.1.17"/>
    </reaction>
</comment>
<comment type="caution">
    <text evidence="10">The sequence shown here is derived from an EMBL/GenBank/DDBJ whole genome shotgun (WGS) entry which is preliminary data.</text>
</comment>
<evidence type="ECO:0000256" key="3">
    <source>
        <dbReference type="ARBA" id="ARBA00022793"/>
    </source>
</evidence>
<dbReference type="PRINTS" id="PR01179">
    <property type="entry name" value="ODADCRBXLASE"/>
</dbReference>
<comment type="cofactor">
    <cofactor evidence="1">
        <name>pyridoxal 5'-phosphate</name>
        <dbReference type="ChEBI" id="CHEBI:597326"/>
    </cofactor>
</comment>
<keyword evidence="11" id="KW-1185">Reference proteome</keyword>
<dbReference type="InterPro" id="IPR002433">
    <property type="entry name" value="Orn_de-COase"/>
</dbReference>
<evidence type="ECO:0000256" key="6">
    <source>
        <dbReference type="ARBA" id="ARBA00034115"/>
    </source>
</evidence>
<evidence type="ECO:0000256" key="8">
    <source>
        <dbReference type="ARBA" id="ARBA00049127"/>
    </source>
</evidence>
<evidence type="ECO:0000256" key="5">
    <source>
        <dbReference type="ARBA" id="ARBA00023239"/>
    </source>
</evidence>
<sequence length="374" mass="38391">MHPALDAFLADRDRPTPYLVLDPAVVARRHADVVAAFPGAEVLYAVKACPHPAVLRTLVAAGAGFDAASPAEVDLCLAAGADPARIGLGNPVRGAAATAAAHRAGVRRFVTDSVEDLDELAAHAPGAAVLVRLLVDDSGSATPFFGKFGATPQVATDLLRACASRGLVAAGVTFHAGSQQTRPTTYAAGVAAALAVARDAGLQHPVLDVGGGLPVAYRADVPSFTEFAAAIGGVDGIDAAQLVLEPGRALVAEAGVLRTSVLRVSRRPGVDHRRWVYLDAGRYQGLAETENEAIGYPLRVPGRDGPCGPVVLAGPTCDGDDVLYRRTPYALPLSLRAGDHVDLLHAGAYTASYASVGFNGFGPLPVHIAPAHPS</sequence>
<dbReference type="InterPro" id="IPR022653">
    <property type="entry name" value="De-COase2_pyr-phos_BS"/>
</dbReference>
<proteinExistence type="inferred from homology"/>
<evidence type="ECO:0000256" key="2">
    <source>
        <dbReference type="ARBA" id="ARBA00008872"/>
    </source>
</evidence>
<dbReference type="PANTHER" id="PTHR11482:SF6">
    <property type="entry name" value="ORNITHINE DECARBOXYLASE 1-RELATED"/>
    <property type="match status" value="1"/>
</dbReference>
<dbReference type="CDD" id="cd00622">
    <property type="entry name" value="PLPDE_III_ODC"/>
    <property type="match status" value="1"/>
</dbReference>
<dbReference type="Gene3D" id="3.20.20.10">
    <property type="entry name" value="Alanine racemase"/>
    <property type="match status" value="1"/>
</dbReference>
<comment type="pathway">
    <text evidence="6">Amine and polyamine biosynthesis; putrescine biosynthesis via L-ornithine pathway; putrescine from L-ornithine: step 1/1.</text>
</comment>
<dbReference type="InterPro" id="IPR009006">
    <property type="entry name" value="Ala_racemase/Decarboxylase_C"/>
</dbReference>
<evidence type="ECO:0000259" key="9">
    <source>
        <dbReference type="Pfam" id="PF02784"/>
    </source>
</evidence>
<reference evidence="11" key="1">
    <citation type="journal article" date="2019" name="Int. J. Syst. Evol. Microbiol.">
        <title>The Global Catalogue of Microorganisms (GCM) 10K type strain sequencing project: providing services to taxonomists for standard genome sequencing and annotation.</title>
        <authorList>
            <consortium name="The Broad Institute Genomics Platform"/>
            <consortium name="The Broad Institute Genome Sequencing Center for Infectious Disease"/>
            <person name="Wu L."/>
            <person name="Ma J."/>
        </authorList>
    </citation>
    <scope>NUCLEOTIDE SEQUENCE [LARGE SCALE GENOMIC DNA]</scope>
    <source>
        <strain evidence="11">CCUG 49018</strain>
    </source>
</reference>
<dbReference type="EC" id="4.1.1.17" evidence="7"/>
<dbReference type="PROSITE" id="PS00878">
    <property type="entry name" value="ODR_DC_2_1"/>
    <property type="match status" value="1"/>
</dbReference>
<dbReference type="InterPro" id="IPR022644">
    <property type="entry name" value="De-COase2_N"/>
</dbReference>
<evidence type="ECO:0000313" key="10">
    <source>
        <dbReference type="EMBL" id="MFD1234337.1"/>
    </source>
</evidence>
<gene>
    <name evidence="10" type="ORF">ACFQ34_13690</name>
</gene>
<dbReference type="PANTHER" id="PTHR11482">
    <property type="entry name" value="ARGININE/DIAMINOPIMELATE/ORNITHINE DECARBOXYLASE"/>
    <property type="match status" value="1"/>
</dbReference>
<evidence type="ECO:0000313" key="11">
    <source>
        <dbReference type="Proteomes" id="UP001597182"/>
    </source>
</evidence>
<dbReference type="InterPro" id="IPR000183">
    <property type="entry name" value="Orn/DAP/Arg_de-COase"/>
</dbReference>
<dbReference type="RefSeq" id="WP_013675456.1">
    <property type="nucleotide sequence ID" value="NZ_BAABKS010000081.1"/>
</dbReference>
<dbReference type="Proteomes" id="UP001597182">
    <property type="component" value="Unassembled WGS sequence"/>
</dbReference>
<dbReference type="Pfam" id="PF02784">
    <property type="entry name" value="Orn_Arg_deC_N"/>
    <property type="match status" value="1"/>
</dbReference>
<name>A0ABW3VGN8_9PSEU</name>
<dbReference type="SUPFAM" id="SSF50621">
    <property type="entry name" value="Alanine racemase C-terminal domain-like"/>
    <property type="match status" value="1"/>
</dbReference>
<evidence type="ECO:0000256" key="4">
    <source>
        <dbReference type="ARBA" id="ARBA00022898"/>
    </source>
</evidence>
<keyword evidence="3" id="KW-0210">Decarboxylase</keyword>
<comment type="similarity">
    <text evidence="2">Belongs to the Orn/Lys/Arg decarboxylase class-II family.</text>
</comment>
<evidence type="ECO:0000256" key="1">
    <source>
        <dbReference type="ARBA" id="ARBA00001933"/>
    </source>
</evidence>
<accession>A0ABW3VGN8</accession>
<keyword evidence="5" id="KW-0456">Lyase</keyword>
<keyword evidence="4" id="KW-0663">Pyridoxal phosphate</keyword>
<organism evidence="10 11">
    <name type="scientific">Pseudonocardia benzenivorans</name>
    <dbReference type="NCBI Taxonomy" id="228005"/>
    <lineage>
        <taxon>Bacteria</taxon>
        <taxon>Bacillati</taxon>
        <taxon>Actinomycetota</taxon>
        <taxon>Actinomycetes</taxon>
        <taxon>Pseudonocardiales</taxon>
        <taxon>Pseudonocardiaceae</taxon>
        <taxon>Pseudonocardia</taxon>
    </lineage>
</organism>
<dbReference type="InterPro" id="IPR029066">
    <property type="entry name" value="PLP-binding_barrel"/>
</dbReference>
<dbReference type="PRINTS" id="PR01182">
    <property type="entry name" value="ORNDCRBXLASE"/>
</dbReference>
<evidence type="ECO:0000256" key="7">
    <source>
        <dbReference type="ARBA" id="ARBA00034138"/>
    </source>
</evidence>
<dbReference type="Gene3D" id="2.40.37.10">
    <property type="entry name" value="Lyase, Ornithine Decarboxylase, Chain A, domain 1"/>
    <property type="match status" value="1"/>
</dbReference>